<evidence type="ECO:0000256" key="2">
    <source>
        <dbReference type="ARBA" id="ARBA00022793"/>
    </source>
</evidence>
<dbReference type="PRINTS" id="PR01179">
    <property type="entry name" value="ODADCRBXLASE"/>
</dbReference>
<feature type="binding site" evidence="5">
    <location>
        <begin position="285"/>
        <end position="288"/>
    </location>
    <ligand>
        <name>pyridoxal 5'-phosphate</name>
        <dbReference type="ChEBI" id="CHEBI:597326"/>
    </ligand>
</feature>
<dbReference type="CDD" id="cd06828">
    <property type="entry name" value="PLPDE_III_DapDC"/>
    <property type="match status" value="1"/>
</dbReference>
<dbReference type="PANTHER" id="PTHR43727">
    <property type="entry name" value="DIAMINOPIMELATE DECARBOXYLASE"/>
    <property type="match status" value="1"/>
</dbReference>
<dbReference type="Gene3D" id="3.20.20.10">
    <property type="entry name" value="Alanine racemase"/>
    <property type="match status" value="1"/>
</dbReference>
<name>A0A7J4JEQ7_9ARCH</name>
<evidence type="ECO:0000256" key="4">
    <source>
        <dbReference type="ARBA" id="ARBA00023239"/>
    </source>
</evidence>
<dbReference type="EMBL" id="DUGH01000004">
    <property type="protein sequence ID" value="HIH15804.1"/>
    <property type="molecule type" value="Genomic_DNA"/>
</dbReference>
<dbReference type="Gene3D" id="2.40.37.10">
    <property type="entry name" value="Lyase, Ornithine Decarboxylase, Chain A, domain 1"/>
    <property type="match status" value="1"/>
</dbReference>
<sequence length="434" mass="48268">MFEVKDYLENRKGRLYIGGVSAEGLADEFGTPTYVYSEERIRANYDRLLNAFKRHYKDSELYYPIKCNNNLAVLNLVRGLGAGADCSSPAEVYLAKKAGFKRSRILYSGNYLRDDEMQFALKEGLHINLDDLSQIDRLMKHAGKKKPGFLCLRINPGMGAGKFKNLVFAGPDAKFGVIDKHVEAAYRKAKEHGVKRFGIHMMTGSCITEDDYFVGITERLMDLAGPIARKLGISFEFVDIGGGFGIAYQPGEKELDVDYIGKRVVEVFTKKCDQYGLGRPTLKIEPGRYVVGDAGVLLTRVTSLKQAYKKFVGVDAGMNTLLRPALYGAYHQMFVANKLNEARTEKVNVVGPICENSDQLAKDRELPPAEVGDVIAILNGGAYGFGMGSQYNTRPRSAEVLVHAGKAELIRERETFADIDRHVRVPKRLRAGKP</sequence>
<dbReference type="InterPro" id="IPR029066">
    <property type="entry name" value="PLP-binding_barrel"/>
</dbReference>
<dbReference type="PROSITE" id="PS00878">
    <property type="entry name" value="ODR_DC_2_1"/>
    <property type="match status" value="1"/>
</dbReference>
<feature type="binding site" evidence="5">
    <location>
        <position position="327"/>
    </location>
    <ligand>
        <name>substrate</name>
    </ligand>
</feature>
<feature type="binding site" evidence="5">
    <location>
        <position position="383"/>
    </location>
    <ligand>
        <name>substrate</name>
    </ligand>
</feature>
<dbReference type="HAMAP" id="MF_02120">
    <property type="entry name" value="LysA"/>
    <property type="match status" value="1"/>
</dbReference>
<dbReference type="SUPFAM" id="SSF51419">
    <property type="entry name" value="PLP-binding barrel"/>
    <property type="match status" value="1"/>
</dbReference>
<comment type="function">
    <text evidence="5">Specifically catalyzes the decarboxylation of meso-diaminopimelate (meso-DAP) to L-lysine.</text>
</comment>
<dbReference type="AlphaFoldDB" id="A0A7J4JEQ7"/>
<keyword evidence="5" id="KW-0028">Amino-acid biosynthesis</keyword>
<evidence type="ECO:0000256" key="8">
    <source>
        <dbReference type="RuleBase" id="RU003738"/>
    </source>
</evidence>
<dbReference type="GO" id="GO:0030170">
    <property type="term" value="F:pyridoxal phosphate binding"/>
    <property type="evidence" value="ECO:0007669"/>
    <property type="project" value="UniProtKB-UniRule"/>
</dbReference>
<feature type="modified residue" description="N6-(pyridoxal phosphate)lysine" evidence="5 7">
    <location>
        <position position="66"/>
    </location>
</feature>
<evidence type="ECO:0000256" key="6">
    <source>
        <dbReference type="NCBIfam" id="TIGR01048"/>
    </source>
</evidence>
<feature type="binding site" evidence="5">
    <location>
        <position position="355"/>
    </location>
    <ligand>
        <name>substrate</name>
    </ligand>
</feature>
<feature type="binding site" evidence="5">
    <location>
        <position position="243"/>
    </location>
    <ligand>
        <name>pyridoxal 5'-phosphate</name>
        <dbReference type="ChEBI" id="CHEBI:597326"/>
    </ligand>
</feature>
<dbReference type="UniPathway" id="UPA00034">
    <property type="reaction ID" value="UER00027"/>
</dbReference>
<evidence type="ECO:0000256" key="3">
    <source>
        <dbReference type="ARBA" id="ARBA00022898"/>
    </source>
</evidence>
<comment type="pathway">
    <text evidence="5 8">Amino-acid biosynthesis; L-lysine biosynthesis via DAP pathway; L-lysine from DL-2,6-diaminopimelate: step 1/1.</text>
</comment>
<comment type="caution">
    <text evidence="10">The sequence shown here is derived from an EMBL/GenBank/DDBJ whole genome shotgun (WGS) entry which is preliminary data.</text>
</comment>
<dbReference type="PRINTS" id="PR01181">
    <property type="entry name" value="DAPDCRBXLASE"/>
</dbReference>
<dbReference type="SUPFAM" id="SSF50621">
    <property type="entry name" value="Alanine racemase C-terminal domain-like"/>
    <property type="match status" value="1"/>
</dbReference>
<feature type="binding site" evidence="5">
    <location>
        <position position="383"/>
    </location>
    <ligand>
        <name>pyridoxal 5'-phosphate</name>
        <dbReference type="ChEBI" id="CHEBI:597326"/>
    </ligand>
</feature>
<feature type="binding site" evidence="5">
    <location>
        <position position="323"/>
    </location>
    <ligand>
        <name>substrate</name>
    </ligand>
</feature>
<feature type="active site" description="Proton donor" evidence="7">
    <location>
        <position position="354"/>
    </location>
</feature>
<dbReference type="FunFam" id="3.20.20.10:FF:000003">
    <property type="entry name" value="Diaminopimelate decarboxylase"/>
    <property type="match status" value="1"/>
</dbReference>
<dbReference type="GO" id="GO:0008836">
    <property type="term" value="F:diaminopimelate decarboxylase activity"/>
    <property type="evidence" value="ECO:0007669"/>
    <property type="project" value="UniProtKB-UniRule"/>
</dbReference>
<comment type="catalytic activity">
    <reaction evidence="5 8">
        <text>meso-2,6-diaminopimelate + H(+) = L-lysine + CO2</text>
        <dbReference type="Rhea" id="RHEA:15101"/>
        <dbReference type="ChEBI" id="CHEBI:15378"/>
        <dbReference type="ChEBI" id="CHEBI:16526"/>
        <dbReference type="ChEBI" id="CHEBI:32551"/>
        <dbReference type="ChEBI" id="CHEBI:57791"/>
        <dbReference type="EC" id="4.1.1.20"/>
    </reaction>
</comment>
<organism evidence="10 11">
    <name type="scientific">Candidatus Iainarchaeum sp</name>
    <dbReference type="NCBI Taxonomy" id="3101447"/>
    <lineage>
        <taxon>Archaea</taxon>
        <taxon>Candidatus Iainarchaeota</taxon>
        <taxon>Candidatus Iainarchaeia</taxon>
        <taxon>Candidatus Iainarchaeales</taxon>
        <taxon>Candidatus Iainarchaeaceae</taxon>
        <taxon>Candidatus Iainarchaeum</taxon>
    </lineage>
</organism>
<feature type="domain" description="Orn/DAP/Arg decarboxylase 2 N-terminal" evidence="9">
    <location>
        <begin position="47"/>
        <end position="291"/>
    </location>
</feature>
<protein>
    <recommendedName>
        <fullName evidence="5 6">Diaminopimelate decarboxylase</fullName>
        <shortName evidence="5">DAP decarboxylase</shortName>
        <shortName evidence="5">DAPDC</shortName>
        <ecNumber evidence="5 6">4.1.1.20</ecNumber>
    </recommendedName>
</protein>
<dbReference type="InterPro" id="IPR002986">
    <property type="entry name" value="DAP_deCOOHase_LysA"/>
</dbReference>
<gene>
    <name evidence="5 10" type="primary">lysA</name>
    <name evidence="10" type="ORF">HA252_00150</name>
</gene>
<dbReference type="InterPro" id="IPR022644">
    <property type="entry name" value="De-COase2_N"/>
</dbReference>
<evidence type="ECO:0000259" key="9">
    <source>
        <dbReference type="Pfam" id="PF02784"/>
    </source>
</evidence>
<evidence type="ECO:0000256" key="7">
    <source>
        <dbReference type="PIRSR" id="PIRSR600183-50"/>
    </source>
</evidence>
<reference evidence="11" key="1">
    <citation type="journal article" date="2020" name="bioRxiv">
        <title>A rank-normalized archaeal taxonomy based on genome phylogeny resolves widespread incomplete and uneven classifications.</title>
        <authorList>
            <person name="Rinke C."/>
            <person name="Chuvochina M."/>
            <person name="Mussig A.J."/>
            <person name="Chaumeil P.-A."/>
            <person name="Waite D.W."/>
            <person name="Whitman W.B."/>
            <person name="Parks D.H."/>
            <person name="Hugenholtz P."/>
        </authorList>
    </citation>
    <scope>NUCLEOTIDE SEQUENCE [LARGE SCALE GENOMIC DNA]</scope>
</reference>
<accession>A0A7J4JEQ7</accession>
<dbReference type="Proteomes" id="UP000564964">
    <property type="component" value="Unassembled WGS sequence"/>
</dbReference>
<evidence type="ECO:0000256" key="5">
    <source>
        <dbReference type="HAMAP-Rule" id="MF_02120"/>
    </source>
</evidence>
<keyword evidence="3 5" id="KW-0663">Pyridoxal phosphate</keyword>
<proteinExistence type="inferred from homology"/>
<evidence type="ECO:0000256" key="1">
    <source>
        <dbReference type="ARBA" id="ARBA00001933"/>
    </source>
</evidence>
<comment type="similarity">
    <text evidence="5">Belongs to the Orn/Lys/Arg decarboxylase class-II family. LysA subfamily.</text>
</comment>
<keyword evidence="2 5" id="KW-0210">Decarboxylase</keyword>
<dbReference type="Pfam" id="PF02784">
    <property type="entry name" value="Orn_Arg_deC_N"/>
    <property type="match status" value="1"/>
</dbReference>
<dbReference type="InterPro" id="IPR000183">
    <property type="entry name" value="Orn/DAP/Arg_de-COase"/>
</dbReference>
<evidence type="ECO:0000313" key="10">
    <source>
        <dbReference type="EMBL" id="HIH15804.1"/>
    </source>
</evidence>
<dbReference type="GO" id="GO:0009089">
    <property type="term" value="P:lysine biosynthetic process via diaminopimelate"/>
    <property type="evidence" value="ECO:0007669"/>
    <property type="project" value="UniProtKB-UniRule"/>
</dbReference>
<comment type="subunit">
    <text evidence="5">Homodimer.</text>
</comment>
<dbReference type="InterPro" id="IPR022653">
    <property type="entry name" value="De-COase2_pyr-phos_BS"/>
</dbReference>
<keyword evidence="4 5" id="KW-0456">Lyase</keyword>
<keyword evidence="5 8" id="KW-0457">Lysine biosynthesis</keyword>
<dbReference type="EC" id="4.1.1.20" evidence="5 6"/>
<dbReference type="NCBIfam" id="TIGR01048">
    <property type="entry name" value="lysA"/>
    <property type="match status" value="1"/>
</dbReference>
<comment type="cofactor">
    <cofactor evidence="1 5 7 8">
        <name>pyridoxal 5'-phosphate</name>
        <dbReference type="ChEBI" id="CHEBI:597326"/>
    </cofactor>
</comment>
<dbReference type="PANTHER" id="PTHR43727:SF2">
    <property type="entry name" value="GROUP IV DECARBOXYLASE"/>
    <property type="match status" value="1"/>
</dbReference>
<dbReference type="InterPro" id="IPR009006">
    <property type="entry name" value="Ala_racemase/Decarboxylase_C"/>
</dbReference>
<evidence type="ECO:0000313" key="11">
    <source>
        <dbReference type="Proteomes" id="UP000564964"/>
    </source>
</evidence>
<feature type="binding site" evidence="5">
    <location>
        <position position="288"/>
    </location>
    <ligand>
        <name>substrate</name>
    </ligand>
</feature>